<gene>
    <name evidence="1" type="ORF">CEXT_510641</name>
</gene>
<sequence>MMGPDGSLAQSCGCKSLCRWMRLLVPPERRIRVARLSSHLFRGEDSFVICLFSFSLIKDGWEFLNNSILCTEIVIVLYIDESRVPLACMNNHRCGDKDVIFLLTPISVSYGSKPTNCKCACRFSRVWMSISKTET</sequence>
<dbReference type="Proteomes" id="UP001054945">
    <property type="component" value="Unassembled WGS sequence"/>
</dbReference>
<proteinExistence type="predicted"/>
<reference evidence="1 2" key="1">
    <citation type="submission" date="2021-06" db="EMBL/GenBank/DDBJ databases">
        <title>Caerostris extrusa draft genome.</title>
        <authorList>
            <person name="Kono N."/>
            <person name="Arakawa K."/>
        </authorList>
    </citation>
    <scope>NUCLEOTIDE SEQUENCE [LARGE SCALE GENOMIC DNA]</scope>
</reference>
<name>A0AAV4Q3M9_CAEEX</name>
<evidence type="ECO:0000313" key="1">
    <source>
        <dbReference type="EMBL" id="GIY04050.1"/>
    </source>
</evidence>
<dbReference type="EMBL" id="BPLR01005659">
    <property type="protein sequence ID" value="GIY04050.1"/>
    <property type="molecule type" value="Genomic_DNA"/>
</dbReference>
<accession>A0AAV4Q3M9</accession>
<dbReference type="AlphaFoldDB" id="A0AAV4Q3M9"/>
<organism evidence="1 2">
    <name type="scientific">Caerostris extrusa</name>
    <name type="common">Bark spider</name>
    <name type="synonym">Caerostris bankana</name>
    <dbReference type="NCBI Taxonomy" id="172846"/>
    <lineage>
        <taxon>Eukaryota</taxon>
        <taxon>Metazoa</taxon>
        <taxon>Ecdysozoa</taxon>
        <taxon>Arthropoda</taxon>
        <taxon>Chelicerata</taxon>
        <taxon>Arachnida</taxon>
        <taxon>Araneae</taxon>
        <taxon>Araneomorphae</taxon>
        <taxon>Entelegynae</taxon>
        <taxon>Araneoidea</taxon>
        <taxon>Araneidae</taxon>
        <taxon>Caerostris</taxon>
    </lineage>
</organism>
<protein>
    <submittedName>
        <fullName evidence="1">Uncharacterized protein</fullName>
    </submittedName>
</protein>
<keyword evidence="2" id="KW-1185">Reference proteome</keyword>
<evidence type="ECO:0000313" key="2">
    <source>
        <dbReference type="Proteomes" id="UP001054945"/>
    </source>
</evidence>
<comment type="caution">
    <text evidence="1">The sequence shown here is derived from an EMBL/GenBank/DDBJ whole genome shotgun (WGS) entry which is preliminary data.</text>
</comment>